<evidence type="ECO:0000313" key="2">
    <source>
        <dbReference type="Proteomes" id="UP000199036"/>
    </source>
</evidence>
<dbReference type="STRING" id="913024.SAMN05421741_10650"/>
<reference evidence="2" key="1">
    <citation type="submission" date="2016-10" db="EMBL/GenBank/DDBJ databases">
        <authorList>
            <person name="Varghese N."/>
            <person name="Submissions S."/>
        </authorList>
    </citation>
    <scope>NUCLEOTIDE SEQUENCE [LARGE SCALE GENOMIC DNA]</scope>
    <source>
        <strain evidence="2">DS-12</strain>
    </source>
</reference>
<dbReference type="Proteomes" id="UP000199036">
    <property type="component" value="Unassembled WGS sequence"/>
</dbReference>
<proteinExistence type="predicted"/>
<organism evidence="1 2">
    <name type="scientific">Paenimyroides ummariense</name>
    <dbReference type="NCBI Taxonomy" id="913024"/>
    <lineage>
        <taxon>Bacteria</taxon>
        <taxon>Pseudomonadati</taxon>
        <taxon>Bacteroidota</taxon>
        <taxon>Flavobacteriia</taxon>
        <taxon>Flavobacteriales</taxon>
        <taxon>Flavobacteriaceae</taxon>
        <taxon>Paenimyroides</taxon>
    </lineage>
</organism>
<gene>
    <name evidence="1" type="ORF">SAMN05421741_10650</name>
</gene>
<evidence type="ECO:0008006" key="3">
    <source>
        <dbReference type="Google" id="ProtNLM"/>
    </source>
</evidence>
<keyword evidence="2" id="KW-1185">Reference proteome</keyword>
<accession>A0A1I4ZFD7</accession>
<sequence length="77" mass="9171">MDLQTRKLNLIAYLAQLQDEIFFDKIEKYILQKAENNVPLKPFTQEELISRIKESESDYETGKFKSQEDLEKISSNW</sequence>
<evidence type="ECO:0000313" key="1">
    <source>
        <dbReference type="EMBL" id="SFN48753.1"/>
    </source>
</evidence>
<dbReference type="OrthoDB" id="773198at2"/>
<protein>
    <recommendedName>
        <fullName evidence="3">Addiction module component</fullName>
    </recommendedName>
</protein>
<name>A0A1I4ZFD7_9FLAO</name>
<dbReference type="AlphaFoldDB" id="A0A1I4ZFD7"/>
<dbReference type="EMBL" id="FOVI01000006">
    <property type="protein sequence ID" value="SFN48753.1"/>
    <property type="molecule type" value="Genomic_DNA"/>
</dbReference>
<dbReference type="RefSeq" id="WP_091520723.1">
    <property type="nucleotide sequence ID" value="NZ_FOVI01000006.1"/>
</dbReference>